<sequence>MAQTNICDVDGNGDFYGLGIRVGFYSQWISTLLVNIFVREEAATSRTVNLLLQLAVLICVVFLTIRRAIYPHEVMIAFWLLVGGPWSMQWGAFNRSGTLVALSRLVLYAALSAYSCWFWFGGLDELPQTPCESFVFLGGATTHGWFRWFGKALSICGLAACVAVLGWGTVRHWKGKMHGSSASRVGRRSKSTVPEAPQTDIALLTVSVSAIVLSIISTEYLIRDNHLVGVDVLLQPGQLIPLIVGAFGLMEMGISLLSDGKLFKRQCLTFINHHFT</sequence>
<keyword evidence="3" id="KW-1185">Reference proteome</keyword>
<feature type="transmembrane region" description="Helical" evidence="1">
    <location>
        <begin position="18"/>
        <end position="38"/>
    </location>
</feature>
<feature type="transmembrane region" description="Helical" evidence="1">
    <location>
        <begin position="201"/>
        <end position="218"/>
    </location>
</feature>
<proteinExistence type="predicted"/>
<dbReference type="Proteomes" id="UP001244011">
    <property type="component" value="Unassembled WGS sequence"/>
</dbReference>
<protein>
    <submittedName>
        <fullName evidence="2">Uncharacterized protein</fullName>
    </submittedName>
</protein>
<dbReference type="AlphaFoldDB" id="A0AAJ0FLE8"/>
<feature type="transmembrane region" description="Helical" evidence="1">
    <location>
        <begin position="238"/>
        <end position="257"/>
    </location>
</feature>
<evidence type="ECO:0000256" key="1">
    <source>
        <dbReference type="SAM" id="Phobius"/>
    </source>
</evidence>
<feature type="transmembrane region" description="Helical" evidence="1">
    <location>
        <begin position="50"/>
        <end position="70"/>
    </location>
</feature>
<dbReference type="RefSeq" id="XP_060288320.1">
    <property type="nucleotide sequence ID" value="XM_060422103.1"/>
</dbReference>
<gene>
    <name evidence="2" type="ORF">QBC33DRAFT_139</name>
</gene>
<keyword evidence="1" id="KW-1133">Transmembrane helix</keyword>
<dbReference type="EMBL" id="MU838997">
    <property type="protein sequence ID" value="KAK1772107.1"/>
    <property type="molecule type" value="Genomic_DNA"/>
</dbReference>
<organism evidence="2 3">
    <name type="scientific">Phialemonium atrogriseum</name>
    <dbReference type="NCBI Taxonomy" id="1093897"/>
    <lineage>
        <taxon>Eukaryota</taxon>
        <taxon>Fungi</taxon>
        <taxon>Dikarya</taxon>
        <taxon>Ascomycota</taxon>
        <taxon>Pezizomycotina</taxon>
        <taxon>Sordariomycetes</taxon>
        <taxon>Sordariomycetidae</taxon>
        <taxon>Cephalothecales</taxon>
        <taxon>Cephalothecaceae</taxon>
        <taxon>Phialemonium</taxon>
    </lineage>
</organism>
<reference evidence="2" key="1">
    <citation type="submission" date="2023-06" db="EMBL/GenBank/DDBJ databases">
        <title>Genome-scale phylogeny and comparative genomics of the fungal order Sordariales.</title>
        <authorList>
            <consortium name="Lawrence Berkeley National Laboratory"/>
            <person name="Hensen N."/>
            <person name="Bonometti L."/>
            <person name="Westerberg I."/>
            <person name="Brannstrom I.O."/>
            <person name="Guillou S."/>
            <person name="Cros-Aarteil S."/>
            <person name="Calhoun S."/>
            <person name="Haridas S."/>
            <person name="Kuo A."/>
            <person name="Mondo S."/>
            <person name="Pangilinan J."/>
            <person name="Riley R."/>
            <person name="Labutti K."/>
            <person name="Andreopoulos B."/>
            <person name="Lipzen A."/>
            <person name="Chen C."/>
            <person name="Yanf M."/>
            <person name="Daum C."/>
            <person name="Ng V."/>
            <person name="Clum A."/>
            <person name="Steindorff A."/>
            <person name="Ohm R."/>
            <person name="Martin F."/>
            <person name="Silar P."/>
            <person name="Natvig D."/>
            <person name="Lalanne C."/>
            <person name="Gautier V."/>
            <person name="Ament-Velasquez S.L."/>
            <person name="Kruys A."/>
            <person name="Hutchinson M.I."/>
            <person name="Powell A.J."/>
            <person name="Barry K."/>
            <person name="Miller A.N."/>
            <person name="Grigoriev I.V."/>
            <person name="Debuchy R."/>
            <person name="Gladieux P."/>
            <person name="Thoren M.H."/>
            <person name="Johannesson H."/>
        </authorList>
    </citation>
    <scope>NUCLEOTIDE SEQUENCE</scope>
    <source>
        <strain evidence="2">8032-3</strain>
    </source>
</reference>
<accession>A0AAJ0FLE8</accession>
<comment type="caution">
    <text evidence="2">The sequence shown here is derived from an EMBL/GenBank/DDBJ whole genome shotgun (WGS) entry which is preliminary data.</text>
</comment>
<evidence type="ECO:0000313" key="2">
    <source>
        <dbReference type="EMBL" id="KAK1772107.1"/>
    </source>
</evidence>
<dbReference type="GeneID" id="85305290"/>
<keyword evidence="1" id="KW-0472">Membrane</keyword>
<name>A0AAJ0FLE8_9PEZI</name>
<keyword evidence="1" id="KW-0812">Transmembrane</keyword>
<feature type="transmembrane region" description="Helical" evidence="1">
    <location>
        <begin position="76"/>
        <end position="93"/>
    </location>
</feature>
<feature type="transmembrane region" description="Helical" evidence="1">
    <location>
        <begin position="105"/>
        <end position="123"/>
    </location>
</feature>
<evidence type="ECO:0000313" key="3">
    <source>
        <dbReference type="Proteomes" id="UP001244011"/>
    </source>
</evidence>
<feature type="transmembrane region" description="Helical" evidence="1">
    <location>
        <begin position="148"/>
        <end position="170"/>
    </location>
</feature>